<dbReference type="Gene3D" id="3.30.420.10">
    <property type="entry name" value="Ribonuclease H-like superfamily/Ribonuclease H"/>
    <property type="match status" value="1"/>
</dbReference>
<evidence type="ECO:0000313" key="2">
    <source>
        <dbReference type="Proteomes" id="UP000765509"/>
    </source>
</evidence>
<dbReference type="GO" id="GO:0003676">
    <property type="term" value="F:nucleic acid binding"/>
    <property type="evidence" value="ECO:0007669"/>
    <property type="project" value="InterPro"/>
</dbReference>
<dbReference type="OrthoDB" id="3158924at2759"/>
<reference evidence="1" key="1">
    <citation type="submission" date="2021-03" db="EMBL/GenBank/DDBJ databases">
        <title>Draft genome sequence of rust myrtle Austropuccinia psidii MF-1, a brazilian biotype.</title>
        <authorList>
            <person name="Quecine M.C."/>
            <person name="Pachon D.M.R."/>
            <person name="Bonatelli M.L."/>
            <person name="Correr F.H."/>
            <person name="Franceschini L.M."/>
            <person name="Leite T.F."/>
            <person name="Margarido G.R.A."/>
            <person name="Almeida C.A."/>
            <person name="Ferrarezi J.A."/>
            <person name="Labate C.A."/>
        </authorList>
    </citation>
    <scope>NUCLEOTIDE SEQUENCE</scope>
    <source>
        <strain evidence="1">MF-1</strain>
    </source>
</reference>
<gene>
    <name evidence="1" type="ORF">O181_118522</name>
</gene>
<accession>A0A9Q3KFH5</accession>
<organism evidence="1 2">
    <name type="scientific">Austropuccinia psidii MF-1</name>
    <dbReference type="NCBI Taxonomy" id="1389203"/>
    <lineage>
        <taxon>Eukaryota</taxon>
        <taxon>Fungi</taxon>
        <taxon>Dikarya</taxon>
        <taxon>Basidiomycota</taxon>
        <taxon>Pucciniomycotina</taxon>
        <taxon>Pucciniomycetes</taxon>
        <taxon>Pucciniales</taxon>
        <taxon>Sphaerophragmiaceae</taxon>
        <taxon>Austropuccinia</taxon>
    </lineage>
</organism>
<dbReference type="EMBL" id="AVOT02103575">
    <property type="protein sequence ID" value="MBW0578807.1"/>
    <property type="molecule type" value="Genomic_DNA"/>
</dbReference>
<protein>
    <submittedName>
        <fullName evidence="1">Uncharacterized protein</fullName>
    </submittedName>
</protein>
<proteinExistence type="predicted"/>
<name>A0A9Q3KFH5_9BASI</name>
<keyword evidence="2" id="KW-1185">Reference proteome</keyword>
<dbReference type="InterPro" id="IPR036397">
    <property type="entry name" value="RNaseH_sf"/>
</dbReference>
<sequence>MIQTLEDMVRRVCAYGLEMQYCDGFTHHWCTLLPALEVSYKTSMHASTNKTPDILGKGWNPKLPQDSLTNYLVEINTTASSFKGLLEKTRKHALWCMEDSFLYAKDKWDKSDTTPDFKVRNLLLVSTTKLNNIKGCKKLTDYFAGPFVMKALHGEIAIEVELSEELSNKNPTFPVILIKPYIE</sequence>
<comment type="caution">
    <text evidence="1">The sequence shown here is derived from an EMBL/GenBank/DDBJ whole genome shotgun (WGS) entry which is preliminary data.</text>
</comment>
<evidence type="ECO:0000313" key="1">
    <source>
        <dbReference type="EMBL" id="MBW0578807.1"/>
    </source>
</evidence>
<dbReference type="Proteomes" id="UP000765509">
    <property type="component" value="Unassembled WGS sequence"/>
</dbReference>
<dbReference type="AlphaFoldDB" id="A0A9Q3KFH5"/>